<organism evidence="2 4">
    <name type="scientific">Colwellia hornerae</name>
    <dbReference type="NCBI Taxonomy" id="89402"/>
    <lineage>
        <taxon>Bacteria</taxon>
        <taxon>Pseudomonadati</taxon>
        <taxon>Pseudomonadota</taxon>
        <taxon>Gammaproteobacteria</taxon>
        <taxon>Alteromonadales</taxon>
        <taxon>Colwelliaceae</taxon>
        <taxon>Colwellia</taxon>
    </lineage>
</organism>
<evidence type="ECO:0000313" key="4">
    <source>
        <dbReference type="Proteomes" id="UP000321917"/>
    </source>
</evidence>
<gene>
    <name evidence="1" type="ORF">ESZ26_13025</name>
    <name evidence="2" type="ORF">ESZ27_08895</name>
</gene>
<dbReference type="EMBL" id="VOLR01000017">
    <property type="protein sequence ID" value="TWX57880.1"/>
    <property type="molecule type" value="Genomic_DNA"/>
</dbReference>
<dbReference type="Gene3D" id="3.30.70.1790">
    <property type="entry name" value="RepB DNA-primase, N-terminal domain"/>
    <property type="match status" value="1"/>
</dbReference>
<dbReference type="OrthoDB" id="6400636at2"/>
<dbReference type="AlphaFoldDB" id="A0A5C6QG94"/>
<dbReference type="Proteomes" id="UP000321525">
    <property type="component" value="Unassembled WGS sequence"/>
</dbReference>
<protein>
    <recommendedName>
        <fullName evidence="5">Primase C-terminal 1 domain-containing protein</fullName>
    </recommendedName>
</protein>
<name>A0A5C6QG94_9GAMM</name>
<proteinExistence type="predicted"/>
<evidence type="ECO:0008006" key="5">
    <source>
        <dbReference type="Google" id="ProtNLM"/>
    </source>
</evidence>
<dbReference type="RefSeq" id="WP_146799908.1">
    <property type="nucleotide sequence ID" value="NZ_VOLP01000016.1"/>
</dbReference>
<sequence>MEYNLKQAKECLSLLTGEEDPSVTLQIFYDVDSSKPELAKTFKLTLADALPLIELSQKRHCGIFVALNEFEGNTRSNELVTGFRGLFADCDGIDEPEWTLTPHFTQQRDSTHSHAIWLVSNIKSGDEFRMLQRRIAIYYGTDLSVCDPARVFRLAGFNHYKDPLKPAQYSISNDNTDGDYKHTVEDVIKAHPLSARQDAELNAWMERRRVKVVGTGYENNEIYNALFKNTLINTAPIAISGSGSSTVIKVASYGHDYGIPLEACQELMWNHYNQRCLPPWTEPERNQFVGIIGNAYKYAKSAAGCKTSVGAFSGRPVPEPIGGWEANNALRPKAMTIKTVAASQEVAASITENNERAASLVASINYLIKKELGVEIEIEYSVVSLMLSSCFFSSQKSSYFLLSENDDLLEAKNNDCWVFLVKTFGAPFCAESFYDLIEGDCNKKSLTKVEANKRISSLLKIPSEKIKEHLRYYNQRNNINMNVDMFAGKGRVEIHDEHAQVFFRHIPLQEGKYDSKIIDDYINHFKQFDELISWFVDCRFASDRKLGYLWLHADSDFGKGFLISILSDFKLCVDLSVKEIEKMFEGAPVGRSEKDFKRAIVVSIDEFKSVKSELKQLQNHVTISPKNQLSVEVSLYAKLFTSAEHVSSLVGEAGVEDQFANRFSYFRCKGSLNHRGLFKGVGKAIYFNSVKNYFAEKFNYLVREYISLGEAASETIADNRLIEFHKKHGIRNEFNVLSESLPEIANEITQHCIKYNHSSIVRNNEEVYLTSPVKIIEQYIDNNYDHSNKTMMLIKKTEIRDLMCIDNKGYITRLVNSYERIKAIRIK</sequence>
<evidence type="ECO:0000313" key="1">
    <source>
        <dbReference type="EMBL" id="TWX57880.1"/>
    </source>
</evidence>
<reference evidence="2 4" key="1">
    <citation type="submission" date="2019-07" db="EMBL/GenBank/DDBJ databases">
        <title>Genomes of sea-ice associated Colwellia species.</title>
        <authorList>
            <person name="Bowman J.P."/>
        </authorList>
    </citation>
    <scope>NUCLEOTIDE SEQUENCE [LARGE SCALE GENOMIC DNA]</scope>
    <source>
        <strain evidence="1 3">ACAM 607</strain>
        <strain evidence="2 4">IC036</strain>
    </source>
</reference>
<evidence type="ECO:0000313" key="3">
    <source>
        <dbReference type="Proteomes" id="UP000321525"/>
    </source>
</evidence>
<evidence type="ECO:0000313" key="2">
    <source>
        <dbReference type="EMBL" id="TWX67582.1"/>
    </source>
</evidence>
<dbReference type="EMBL" id="VOLQ01000013">
    <property type="protein sequence ID" value="TWX67582.1"/>
    <property type="molecule type" value="Genomic_DNA"/>
</dbReference>
<keyword evidence="3" id="KW-1185">Reference proteome</keyword>
<accession>A0A5C6QG94</accession>
<dbReference type="Proteomes" id="UP000321917">
    <property type="component" value="Unassembled WGS sequence"/>
</dbReference>
<comment type="caution">
    <text evidence="2">The sequence shown here is derived from an EMBL/GenBank/DDBJ whole genome shotgun (WGS) entry which is preliminary data.</text>
</comment>